<dbReference type="OrthoDB" id="5318987at2759"/>
<name>A0A8H3EEJ0_9LECA</name>
<comment type="caution">
    <text evidence="1">The sequence shown here is derived from an EMBL/GenBank/DDBJ whole genome shotgun (WGS) entry which is preliminary data.</text>
</comment>
<keyword evidence="2" id="KW-1185">Reference proteome</keyword>
<reference evidence="1" key="1">
    <citation type="submission" date="2021-03" db="EMBL/GenBank/DDBJ databases">
        <authorList>
            <person name="Tagirdzhanova G."/>
        </authorList>
    </citation>
    <scope>NUCLEOTIDE SEQUENCE</scope>
</reference>
<protein>
    <submittedName>
        <fullName evidence="1">Uncharacterized protein</fullName>
    </submittedName>
</protein>
<organism evidence="1 2">
    <name type="scientific">Imshaugia aleurites</name>
    <dbReference type="NCBI Taxonomy" id="172621"/>
    <lineage>
        <taxon>Eukaryota</taxon>
        <taxon>Fungi</taxon>
        <taxon>Dikarya</taxon>
        <taxon>Ascomycota</taxon>
        <taxon>Pezizomycotina</taxon>
        <taxon>Lecanoromycetes</taxon>
        <taxon>OSLEUM clade</taxon>
        <taxon>Lecanoromycetidae</taxon>
        <taxon>Lecanorales</taxon>
        <taxon>Lecanorineae</taxon>
        <taxon>Parmeliaceae</taxon>
        <taxon>Imshaugia</taxon>
    </lineage>
</organism>
<proteinExistence type="predicted"/>
<evidence type="ECO:0000313" key="2">
    <source>
        <dbReference type="Proteomes" id="UP000664534"/>
    </source>
</evidence>
<dbReference type="AlphaFoldDB" id="A0A8H3EEJ0"/>
<dbReference type="Proteomes" id="UP000664534">
    <property type="component" value="Unassembled WGS sequence"/>
</dbReference>
<evidence type="ECO:0000313" key="1">
    <source>
        <dbReference type="EMBL" id="CAF9905681.1"/>
    </source>
</evidence>
<sequence length="654" mass="71164">MPNCDYSTLPPSQCPGSPVTPFVPTGTGYSIVELDGYLLLNSRLKRAAVPVTTSSSASCAVTSGAPTSFNLTISAILPCTGPTTLTSTAIASTSSLTPAVTFTPTPEICNGNNDPGLTVEQWQVQEVDAFWTMYFNNKTHWEAQGLMPQFFEDFSGGVPGDGINYICSAEGESGCQWLSSCSDIKTGPESWLTPYKIQAYYVWAGMEGFSKLINMIYLSLQWAAEDMNTFSYEVGQKFEVVLPGESLWSKIFPILNTILTLLAIVFIIADPLPIVDFTLAPIVGTLVGLAASFGLAADVDAFLASSDQAEVTIESIYGDLNYSTSFIGTLQDQLNIMHDAIWFNGSYNGSATSTPANATLLMRGGVYLDYSEVLEAVDLDVRSGPTNGVTLWFENMLVPNLINNWFRTNNVYIVYIPYGPVMGLNAENSWENFTESDCTTQWMGGGRNWYTGQDWNSTVVATCDEGGMAVLMNGGSEMESPGFYEVVNMTYNGIVYSAQDMITSSLNGFLNYGFNYNATDTFVAQLLDPTVENLSNISQYLDLNATSPGMYNLAVCRLYDLGAVPNSLNGPWPDHQIPSWPSQTQPCSCMSNDANITIDGTTYYFRDYAGDGIVAQLNTEISGNKGNSCYVANKGDYDCNDFPTLCEVPDIPER</sequence>
<dbReference type="EMBL" id="CAJPDT010000002">
    <property type="protein sequence ID" value="CAF9905681.1"/>
    <property type="molecule type" value="Genomic_DNA"/>
</dbReference>
<gene>
    <name evidence="1" type="ORF">IMSHALPRED_003926</name>
</gene>
<accession>A0A8H3EEJ0</accession>